<comment type="caution">
    <text evidence="5">The sequence shown here is derived from an EMBL/GenBank/DDBJ whole genome shotgun (WGS) entry which is preliminary data.</text>
</comment>
<dbReference type="SMART" id="SM00179">
    <property type="entry name" value="EGF_CA"/>
    <property type="match status" value="1"/>
</dbReference>
<proteinExistence type="predicted"/>
<accession>A0AAD9V3V4</accession>
<protein>
    <recommendedName>
        <fullName evidence="4">EGF-like domain-containing protein</fullName>
    </recommendedName>
</protein>
<organism evidence="5 6">
    <name type="scientific">Acropora cervicornis</name>
    <name type="common">Staghorn coral</name>
    <dbReference type="NCBI Taxonomy" id="6130"/>
    <lineage>
        <taxon>Eukaryota</taxon>
        <taxon>Metazoa</taxon>
        <taxon>Cnidaria</taxon>
        <taxon>Anthozoa</taxon>
        <taxon>Hexacorallia</taxon>
        <taxon>Scleractinia</taxon>
        <taxon>Astrocoeniina</taxon>
        <taxon>Acroporidae</taxon>
        <taxon>Acropora</taxon>
    </lineage>
</organism>
<dbReference type="GO" id="GO:0005509">
    <property type="term" value="F:calcium ion binding"/>
    <property type="evidence" value="ECO:0007669"/>
    <property type="project" value="InterPro"/>
</dbReference>
<reference evidence="5" key="1">
    <citation type="journal article" date="2023" name="G3 (Bethesda)">
        <title>Whole genome assembly and annotation of the endangered Caribbean coral Acropora cervicornis.</title>
        <authorList>
            <person name="Selwyn J.D."/>
            <person name="Vollmer S.V."/>
        </authorList>
    </citation>
    <scope>NUCLEOTIDE SEQUENCE</scope>
    <source>
        <strain evidence="5">K2</strain>
    </source>
</reference>
<evidence type="ECO:0000256" key="1">
    <source>
        <dbReference type="ARBA" id="ARBA00022536"/>
    </source>
</evidence>
<dbReference type="Proteomes" id="UP001249851">
    <property type="component" value="Unassembled WGS sequence"/>
</dbReference>
<feature type="disulfide bond" evidence="3">
    <location>
        <begin position="36"/>
        <end position="53"/>
    </location>
</feature>
<evidence type="ECO:0000313" key="6">
    <source>
        <dbReference type="Proteomes" id="UP001249851"/>
    </source>
</evidence>
<feature type="domain" description="EGF-like" evidence="4">
    <location>
        <begin position="27"/>
        <end position="65"/>
    </location>
</feature>
<evidence type="ECO:0000256" key="3">
    <source>
        <dbReference type="PROSITE-ProRule" id="PRU00076"/>
    </source>
</evidence>
<keyword evidence="6" id="KW-1185">Reference proteome</keyword>
<dbReference type="FunFam" id="2.10.25.10:FF:000118">
    <property type="entry name" value="protein delta homolog 2"/>
    <property type="match status" value="1"/>
</dbReference>
<dbReference type="Gene3D" id="2.10.25.10">
    <property type="entry name" value="Laminin"/>
    <property type="match status" value="1"/>
</dbReference>
<sequence>MANVWPYTKRTAMNVSAKRDSQEEIVKPSPCSAVVCENNGKCVALYKENSYVCLCKAGFTGRNCETGKIVSYGGDPRLI</sequence>
<comment type="caution">
    <text evidence="3">Lacks conserved residue(s) required for the propagation of feature annotation.</text>
</comment>
<keyword evidence="2 3" id="KW-1015">Disulfide bond</keyword>
<keyword evidence="1 3" id="KW-0245">EGF-like domain</keyword>
<gene>
    <name evidence="5" type="ORF">P5673_017298</name>
</gene>
<reference evidence="5" key="2">
    <citation type="journal article" date="2023" name="Science">
        <title>Genomic signatures of disease resistance in endangered staghorn corals.</title>
        <authorList>
            <person name="Vollmer S.V."/>
            <person name="Selwyn J.D."/>
            <person name="Despard B.A."/>
            <person name="Roesel C.L."/>
        </authorList>
    </citation>
    <scope>NUCLEOTIDE SEQUENCE</scope>
    <source>
        <strain evidence="5">K2</strain>
    </source>
</reference>
<evidence type="ECO:0000256" key="2">
    <source>
        <dbReference type="ARBA" id="ARBA00023157"/>
    </source>
</evidence>
<dbReference type="AlphaFoldDB" id="A0AAD9V3V4"/>
<dbReference type="InterPro" id="IPR000742">
    <property type="entry name" value="EGF"/>
</dbReference>
<dbReference type="PROSITE" id="PS00022">
    <property type="entry name" value="EGF_1"/>
    <property type="match status" value="1"/>
</dbReference>
<dbReference type="Pfam" id="PF00008">
    <property type="entry name" value="EGF"/>
    <property type="match status" value="1"/>
</dbReference>
<dbReference type="InterPro" id="IPR001881">
    <property type="entry name" value="EGF-like_Ca-bd_dom"/>
</dbReference>
<dbReference type="EMBL" id="JARQWQ010000037">
    <property type="protein sequence ID" value="KAK2560299.1"/>
    <property type="molecule type" value="Genomic_DNA"/>
</dbReference>
<name>A0AAD9V3V4_ACRCE</name>
<feature type="disulfide bond" evidence="3">
    <location>
        <begin position="55"/>
        <end position="64"/>
    </location>
</feature>
<dbReference type="PROSITE" id="PS01186">
    <property type="entry name" value="EGF_2"/>
    <property type="match status" value="1"/>
</dbReference>
<dbReference type="SUPFAM" id="SSF57196">
    <property type="entry name" value="EGF/Laminin"/>
    <property type="match status" value="1"/>
</dbReference>
<dbReference type="CDD" id="cd00054">
    <property type="entry name" value="EGF_CA"/>
    <property type="match status" value="1"/>
</dbReference>
<evidence type="ECO:0000259" key="4">
    <source>
        <dbReference type="PROSITE" id="PS50026"/>
    </source>
</evidence>
<dbReference type="SMART" id="SM00181">
    <property type="entry name" value="EGF"/>
    <property type="match status" value="1"/>
</dbReference>
<evidence type="ECO:0000313" key="5">
    <source>
        <dbReference type="EMBL" id="KAK2560299.1"/>
    </source>
</evidence>
<dbReference type="PROSITE" id="PS50026">
    <property type="entry name" value="EGF_3"/>
    <property type="match status" value="1"/>
</dbReference>